<proteinExistence type="inferred from homology"/>
<reference evidence="9 10" key="1">
    <citation type="submission" date="2019-04" db="EMBL/GenBank/DDBJ databases">
        <title>Microbes associate with the intestines of laboratory mice.</title>
        <authorList>
            <person name="Navarre W."/>
            <person name="Wong E."/>
            <person name="Huang K.C."/>
            <person name="Tropini C."/>
            <person name="Ng K."/>
            <person name="Yu B."/>
        </authorList>
    </citation>
    <scope>NUCLEOTIDE SEQUENCE [LARGE SCALE GENOMIC DNA]</scope>
    <source>
        <strain evidence="9 10">NM80_B27</strain>
    </source>
</reference>
<dbReference type="SUPFAM" id="SSF53800">
    <property type="entry name" value="Chelatase"/>
    <property type="match status" value="1"/>
</dbReference>
<comment type="pathway">
    <text evidence="1 7 8">Porphyrin-containing compound metabolism; protoheme biosynthesis.</text>
</comment>
<dbReference type="CDD" id="cd00419">
    <property type="entry name" value="Ferrochelatase_C"/>
    <property type="match status" value="1"/>
</dbReference>
<comment type="subcellular location">
    <subcellularLocation>
        <location evidence="7 8">Cytoplasm</location>
    </subcellularLocation>
</comment>
<comment type="caution">
    <text evidence="7">Lacks conserved residue(s) required for the propagation of feature annotation.</text>
</comment>
<dbReference type="PROSITE" id="PS00534">
    <property type="entry name" value="FERROCHELATASE"/>
    <property type="match status" value="1"/>
</dbReference>
<comment type="catalytic activity">
    <reaction evidence="6">
        <text>Fe-coproporphyrin III + 2 H(+) = coproporphyrin III + Fe(2+)</text>
        <dbReference type="Rhea" id="RHEA:49572"/>
        <dbReference type="ChEBI" id="CHEBI:15378"/>
        <dbReference type="ChEBI" id="CHEBI:29033"/>
        <dbReference type="ChEBI" id="CHEBI:68438"/>
        <dbReference type="ChEBI" id="CHEBI:131725"/>
        <dbReference type="EC" id="4.99.1.9"/>
    </reaction>
    <physiologicalReaction direction="right-to-left" evidence="6">
        <dbReference type="Rhea" id="RHEA:49574"/>
    </physiologicalReaction>
</comment>
<dbReference type="Proteomes" id="UP000308978">
    <property type="component" value="Unassembled WGS sequence"/>
</dbReference>
<dbReference type="Pfam" id="PF00762">
    <property type="entry name" value="Ferrochelatase"/>
    <property type="match status" value="1"/>
</dbReference>
<dbReference type="GO" id="GO:0046872">
    <property type="term" value="F:metal ion binding"/>
    <property type="evidence" value="ECO:0007669"/>
    <property type="project" value="UniProtKB-UniRule"/>
</dbReference>
<evidence type="ECO:0000313" key="10">
    <source>
        <dbReference type="Proteomes" id="UP000308978"/>
    </source>
</evidence>
<protein>
    <recommendedName>
        <fullName evidence="7">Coproporphyrin III ferrochelatase</fullName>
        <ecNumber evidence="7">4.99.1.9</ecNumber>
    </recommendedName>
</protein>
<keyword evidence="2 7" id="KW-0408">Iron</keyword>
<evidence type="ECO:0000313" key="9">
    <source>
        <dbReference type="EMBL" id="THG38275.1"/>
    </source>
</evidence>
<evidence type="ECO:0000256" key="3">
    <source>
        <dbReference type="ARBA" id="ARBA00023133"/>
    </source>
</evidence>
<comment type="function">
    <text evidence="7 8">Involved in coproporphyrin-dependent heme b biosynthesis. Catalyzes the insertion of ferrous iron into coproporphyrin III to form Fe-coproporphyrin III.</text>
</comment>
<feature type="binding site" evidence="7">
    <location>
        <position position="227"/>
    </location>
    <ligand>
        <name>Fe(2+)</name>
        <dbReference type="ChEBI" id="CHEBI:29033"/>
    </ligand>
</feature>
<dbReference type="InterPro" id="IPR033644">
    <property type="entry name" value="Ferrochelatase_C"/>
</dbReference>
<keyword evidence="3 7" id="KW-0350">Heme biosynthesis</keyword>
<gene>
    <name evidence="9" type="primary">hemH</name>
    <name evidence="7" type="synonym">cpfC</name>
    <name evidence="9" type="ORF">E5986_02310</name>
</gene>
<comment type="similarity">
    <text evidence="7 8">Belongs to the ferrochelatase family.</text>
</comment>
<evidence type="ECO:0000256" key="6">
    <source>
        <dbReference type="ARBA" id="ARBA00024536"/>
    </source>
</evidence>
<dbReference type="GO" id="GO:0005737">
    <property type="term" value="C:cytoplasm"/>
    <property type="evidence" value="ECO:0007669"/>
    <property type="project" value="UniProtKB-SubCell"/>
</dbReference>
<sequence>MPVARCTPSWSRRLRPRWKGWCPVSRKIVPVPGKVGVVIANTGTPAAPTKKAVRKYLSQFLMDPRICPMPRPIWWMLLHTVILGKRSKASAEKYRTIWTAAGSPMTVAYEALERGLADYYAERGLAVEVRAAMSYGKPSLKQAVKELKDAGCTRLVVLPMYPQSAFSTTSSVADGVARAVRRARWKHPVDFIDEYSENPVYIRAIAASVRNAGFSEERGDRLLFSYHSIPLKDIEAGDVYELQTGATSLAVAGELGLDRRSWTISYQSRFDKGRTWLSPFTRPTLVRLARAAEPNSRLFLVCPNFAVDCLETLYDVPHELEPIYRAALAGEIVDADEEPGALENTGKRAARCDAHLEAHRDVARTVRMKRAADDFRRGAHRQIADDEPFVYVPCLNKSRAHLKVLAAVLAPYVGDAEA</sequence>
<dbReference type="UniPathway" id="UPA00252"/>
<evidence type="ECO:0000256" key="8">
    <source>
        <dbReference type="RuleBase" id="RU000607"/>
    </source>
</evidence>
<evidence type="ECO:0000256" key="7">
    <source>
        <dbReference type="HAMAP-Rule" id="MF_00323"/>
    </source>
</evidence>
<keyword evidence="4 7" id="KW-0456">Lyase</keyword>
<dbReference type="GO" id="GO:0006783">
    <property type="term" value="P:heme biosynthetic process"/>
    <property type="evidence" value="ECO:0007669"/>
    <property type="project" value="UniProtKB-UniRule"/>
</dbReference>
<accession>A0A4S4G6C8</accession>
<dbReference type="EMBL" id="SSTJ01000002">
    <property type="protein sequence ID" value="THG38275.1"/>
    <property type="molecule type" value="Genomic_DNA"/>
</dbReference>
<dbReference type="InterPro" id="IPR033659">
    <property type="entry name" value="Ferrochelatase_N"/>
</dbReference>
<dbReference type="InterPro" id="IPR001015">
    <property type="entry name" value="Ferrochelatase"/>
</dbReference>
<feature type="binding site" evidence="7">
    <location>
        <position position="311"/>
    </location>
    <ligand>
        <name>Fe(2+)</name>
        <dbReference type="ChEBI" id="CHEBI:29033"/>
    </ligand>
</feature>
<keyword evidence="5 7" id="KW-0627">Porphyrin biosynthesis</keyword>
<evidence type="ECO:0000256" key="4">
    <source>
        <dbReference type="ARBA" id="ARBA00023239"/>
    </source>
</evidence>
<keyword evidence="7 8" id="KW-0963">Cytoplasm</keyword>
<comment type="caution">
    <text evidence="9">The sequence shown here is derived from an EMBL/GenBank/DDBJ whole genome shotgun (WGS) entry which is preliminary data.</text>
</comment>
<dbReference type="PANTHER" id="PTHR11108">
    <property type="entry name" value="FERROCHELATASE"/>
    <property type="match status" value="1"/>
</dbReference>
<evidence type="ECO:0000256" key="2">
    <source>
        <dbReference type="ARBA" id="ARBA00023004"/>
    </source>
</evidence>
<keyword evidence="7" id="KW-0479">Metal-binding</keyword>
<evidence type="ECO:0000256" key="1">
    <source>
        <dbReference type="ARBA" id="ARBA00004744"/>
    </source>
</evidence>
<dbReference type="NCBIfam" id="TIGR00109">
    <property type="entry name" value="hemH"/>
    <property type="match status" value="1"/>
</dbReference>
<dbReference type="CDD" id="cd03411">
    <property type="entry name" value="Ferrochelatase_N"/>
    <property type="match status" value="1"/>
</dbReference>
<organism evidence="9 10">
    <name type="scientific">Adlercreutzia caecimuris</name>
    <dbReference type="NCBI Taxonomy" id="671266"/>
    <lineage>
        <taxon>Bacteria</taxon>
        <taxon>Bacillati</taxon>
        <taxon>Actinomycetota</taxon>
        <taxon>Coriobacteriia</taxon>
        <taxon>Eggerthellales</taxon>
        <taxon>Eggerthellaceae</taxon>
        <taxon>Adlercreutzia</taxon>
    </lineage>
</organism>
<dbReference type="GO" id="GO:0004325">
    <property type="term" value="F:ferrochelatase activity"/>
    <property type="evidence" value="ECO:0007669"/>
    <property type="project" value="UniProtKB-UniRule"/>
</dbReference>
<dbReference type="InterPro" id="IPR019772">
    <property type="entry name" value="Ferrochelatase_AS"/>
</dbReference>
<dbReference type="Gene3D" id="3.40.50.1400">
    <property type="match status" value="2"/>
</dbReference>
<dbReference type="HAMAP" id="MF_00323">
    <property type="entry name" value="Ferrochelatase"/>
    <property type="match status" value="1"/>
</dbReference>
<name>A0A4S4G6C8_9ACTN</name>
<evidence type="ECO:0000256" key="5">
    <source>
        <dbReference type="ARBA" id="ARBA00023244"/>
    </source>
</evidence>
<dbReference type="EC" id="4.99.1.9" evidence="7"/>
<dbReference type="AlphaFoldDB" id="A0A4S4G6C8"/>
<dbReference type="PANTHER" id="PTHR11108:SF1">
    <property type="entry name" value="FERROCHELATASE, MITOCHONDRIAL"/>
    <property type="match status" value="1"/>
</dbReference>